<evidence type="ECO:0000313" key="4">
    <source>
        <dbReference type="Proteomes" id="UP000216339"/>
    </source>
</evidence>
<name>A0A271J4P5_9BACT</name>
<evidence type="ECO:0000313" key="3">
    <source>
        <dbReference type="EMBL" id="PAP78501.1"/>
    </source>
</evidence>
<keyword evidence="2" id="KW-0732">Signal</keyword>
<feature type="compositionally biased region" description="Pro residues" evidence="1">
    <location>
        <begin position="22"/>
        <end position="44"/>
    </location>
</feature>
<dbReference type="AlphaFoldDB" id="A0A271J4P5"/>
<dbReference type="Proteomes" id="UP000216339">
    <property type="component" value="Unassembled WGS sequence"/>
</dbReference>
<accession>A0A271J4P5</accession>
<evidence type="ECO:0000256" key="2">
    <source>
        <dbReference type="SAM" id="SignalP"/>
    </source>
</evidence>
<protein>
    <recommendedName>
        <fullName evidence="5">Lipocalin-like domain-containing protein</fullName>
    </recommendedName>
</protein>
<keyword evidence="4" id="KW-1185">Reference proteome</keyword>
<evidence type="ECO:0008006" key="5">
    <source>
        <dbReference type="Google" id="ProtNLM"/>
    </source>
</evidence>
<sequence length="143" mass="15331">MRSFLALALFLTAAGCASDPADVPPEAAPPTSETPPTDPAPAPEAPSESLSGTWAHVATADTPDGPRDPLSTATISWTFRPDGTGTYSQQVLSGRTRTNDFEWTLDGETLDLGAATYAIVSRDGDEMVWRNDRLGDYYIVQRQ</sequence>
<reference evidence="3 4" key="1">
    <citation type="submission" date="2016-11" db="EMBL/GenBank/DDBJ databases">
        <title>Study of marine rhodopsin-containing bacteria.</title>
        <authorList>
            <person name="Yoshizawa S."/>
            <person name="Kumagai Y."/>
            <person name="Kogure K."/>
        </authorList>
    </citation>
    <scope>NUCLEOTIDE SEQUENCE [LARGE SCALE GENOMIC DNA]</scope>
    <source>
        <strain evidence="3 4">SAORIC-28</strain>
    </source>
</reference>
<comment type="caution">
    <text evidence="3">The sequence shown here is derived from an EMBL/GenBank/DDBJ whole genome shotgun (WGS) entry which is preliminary data.</text>
</comment>
<dbReference type="EMBL" id="MQWD01000001">
    <property type="protein sequence ID" value="PAP78501.1"/>
    <property type="molecule type" value="Genomic_DNA"/>
</dbReference>
<organism evidence="3 4">
    <name type="scientific">Rubrivirga marina</name>
    <dbReference type="NCBI Taxonomy" id="1196024"/>
    <lineage>
        <taxon>Bacteria</taxon>
        <taxon>Pseudomonadati</taxon>
        <taxon>Rhodothermota</taxon>
        <taxon>Rhodothermia</taxon>
        <taxon>Rhodothermales</taxon>
        <taxon>Rubricoccaceae</taxon>
        <taxon>Rubrivirga</taxon>
    </lineage>
</organism>
<evidence type="ECO:0000256" key="1">
    <source>
        <dbReference type="SAM" id="MobiDB-lite"/>
    </source>
</evidence>
<dbReference type="RefSeq" id="WP_095512179.1">
    <property type="nucleotide sequence ID" value="NZ_MQWD01000001.1"/>
</dbReference>
<proteinExistence type="predicted"/>
<gene>
    <name evidence="3" type="ORF">BSZ37_19765</name>
</gene>
<feature type="chain" id="PRO_5012470509" description="Lipocalin-like domain-containing protein" evidence="2">
    <location>
        <begin position="18"/>
        <end position="143"/>
    </location>
</feature>
<feature type="region of interest" description="Disordered" evidence="1">
    <location>
        <begin position="17"/>
        <end position="77"/>
    </location>
</feature>
<feature type="signal peptide" evidence="2">
    <location>
        <begin position="1"/>
        <end position="17"/>
    </location>
</feature>
<dbReference type="PROSITE" id="PS51257">
    <property type="entry name" value="PROKAR_LIPOPROTEIN"/>
    <property type="match status" value="1"/>
</dbReference>